<dbReference type="InterPro" id="IPR036249">
    <property type="entry name" value="Thioredoxin-like_sf"/>
</dbReference>
<keyword evidence="3" id="KW-0676">Redox-active center</keyword>
<dbReference type="GO" id="GO:0030313">
    <property type="term" value="C:cell envelope"/>
    <property type="evidence" value="ECO:0007669"/>
    <property type="project" value="UniProtKB-SubCell"/>
</dbReference>
<dbReference type="KEGG" id="eao:BD94_0381"/>
<dbReference type="AlphaFoldDB" id="A0A077E9A4"/>
<protein>
    <submittedName>
        <fullName evidence="6">Thioredoxin, putative</fullName>
    </submittedName>
</protein>
<reference evidence="6" key="1">
    <citation type="journal article" date="2013" name="Lancet">
        <title>First case of E anophelis outbreak in an intensive-care unit.</title>
        <authorList>
            <person name="Teo J."/>
            <person name="Tan S.Y."/>
            <person name="Tay M."/>
            <person name="Ding Y."/>
            <person name="Kjelleberg S."/>
            <person name="Givskov M."/>
            <person name="Lin R.T."/>
            <person name="Yang L."/>
        </authorList>
    </citation>
    <scope>NUCLEOTIDE SEQUENCE [LARGE SCALE GENOMIC DNA]</scope>
    <source>
        <strain evidence="6">NUHP1</strain>
    </source>
</reference>
<dbReference type="InterPro" id="IPR013740">
    <property type="entry name" value="Redoxin"/>
</dbReference>
<evidence type="ECO:0000256" key="2">
    <source>
        <dbReference type="ARBA" id="ARBA00022748"/>
    </source>
</evidence>
<dbReference type="HOGENOM" id="CLU_042529_11_0_10"/>
<feature type="transmembrane region" description="Helical" evidence="4">
    <location>
        <begin position="6"/>
        <end position="24"/>
    </location>
</feature>
<dbReference type="GO" id="GO:0016491">
    <property type="term" value="F:oxidoreductase activity"/>
    <property type="evidence" value="ECO:0007669"/>
    <property type="project" value="InterPro"/>
</dbReference>
<evidence type="ECO:0000256" key="3">
    <source>
        <dbReference type="ARBA" id="ARBA00023284"/>
    </source>
</evidence>
<dbReference type="InterPro" id="IPR017937">
    <property type="entry name" value="Thioredoxin_CS"/>
</dbReference>
<accession>A0A077E9A4</accession>
<dbReference type="SUPFAM" id="SSF52833">
    <property type="entry name" value="Thioredoxin-like"/>
    <property type="match status" value="1"/>
</dbReference>
<keyword evidence="4" id="KW-1133">Transmembrane helix</keyword>
<reference evidence="6" key="2">
    <citation type="journal article" date="2015" name="Genome Biol. Evol.">
        <title>Complete Genome Sequence and Transcriptomic Analysis of the Novel Pathogen Elizabethkingia anophelis in Response to Oxidative Stress.</title>
        <authorList>
            <person name="Li Y."/>
            <person name="Liu Y."/>
            <person name="Chew S.C."/>
            <person name="Tay M."/>
            <person name="Salido M.M."/>
            <person name="Teo J."/>
            <person name="Lauro F.M."/>
            <person name="Givskov M."/>
            <person name="Yang L."/>
        </authorList>
    </citation>
    <scope>NUCLEOTIDE SEQUENCE</scope>
    <source>
        <strain evidence="6">NUHP1</strain>
    </source>
</reference>
<evidence type="ECO:0000313" key="7">
    <source>
        <dbReference type="Proteomes" id="UP000028933"/>
    </source>
</evidence>
<dbReference type="eggNOG" id="COG0526">
    <property type="taxonomic scope" value="Bacteria"/>
</dbReference>
<organism evidence="6 7">
    <name type="scientific">Elizabethkingia anophelis NUHP1</name>
    <dbReference type="NCBI Taxonomy" id="1338011"/>
    <lineage>
        <taxon>Bacteria</taxon>
        <taxon>Pseudomonadati</taxon>
        <taxon>Bacteroidota</taxon>
        <taxon>Flavobacteriia</taxon>
        <taxon>Flavobacteriales</taxon>
        <taxon>Weeksellaceae</taxon>
        <taxon>Elizabethkingia</taxon>
    </lineage>
</organism>
<comment type="subcellular location">
    <subcellularLocation>
        <location evidence="1">Cell envelope</location>
    </subcellularLocation>
</comment>
<dbReference type="Pfam" id="PF08534">
    <property type="entry name" value="Redoxin"/>
    <property type="match status" value="1"/>
</dbReference>
<name>A0A077E9A4_9FLAO</name>
<dbReference type="InterPro" id="IPR013766">
    <property type="entry name" value="Thioredoxin_domain"/>
</dbReference>
<feature type="domain" description="Thioredoxin" evidence="5">
    <location>
        <begin position="36"/>
        <end position="183"/>
    </location>
</feature>
<dbReference type="Gene3D" id="3.40.30.10">
    <property type="entry name" value="Glutaredoxin"/>
    <property type="match status" value="1"/>
</dbReference>
<keyword evidence="4" id="KW-0812">Transmembrane</keyword>
<dbReference type="PANTHER" id="PTHR42852:SF13">
    <property type="entry name" value="PROTEIN DIPZ"/>
    <property type="match status" value="1"/>
</dbReference>
<evidence type="ECO:0000256" key="4">
    <source>
        <dbReference type="SAM" id="Phobius"/>
    </source>
</evidence>
<proteinExistence type="predicted"/>
<evidence type="ECO:0000256" key="1">
    <source>
        <dbReference type="ARBA" id="ARBA00004196"/>
    </source>
</evidence>
<dbReference type="RefSeq" id="WP_021348386.1">
    <property type="nucleotide sequence ID" value="NZ_CP007547.1"/>
</dbReference>
<dbReference type="PROSITE" id="PS00194">
    <property type="entry name" value="THIOREDOXIN_1"/>
    <property type="match status" value="1"/>
</dbReference>
<evidence type="ECO:0000259" key="5">
    <source>
        <dbReference type="PROSITE" id="PS51352"/>
    </source>
</evidence>
<dbReference type="Proteomes" id="UP000028933">
    <property type="component" value="Chromosome"/>
</dbReference>
<dbReference type="GO" id="GO:0017004">
    <property type="term" value="P:cytochrome complex assembly"/>
    <property type="evidence" value="ECO:0007669"/>
    <property type="project" value="UniProtKB-KW"/>
</dbReference>
<evidence type="ECO:0000313" key="6">
    <source>
        <dbReference type="EMBL" id="AIL44156.1"/>
    </source>
</evidence>
<dbReference type="CDD" id="cd02966">
    <property type="entry name" value="TlpA_like_family"/>
    <property type="match status" value="1"/>
</dbReference>
<gene>
    <name evidence="6" type="ORF">BD94_0381</name>
</gene>
<dbReference type="InterPro" id="IPR050553">
    <property type="entry name" value="Thioredoxin_ResA/DsbE_sf"/>
</dbReference>
<keyword evidence="4" id="KW-0472">Membrane</keyword>
<dbReference type="PANTHER" id="PTHR42852">
    <property type="entry name" value="THIOL:DISULFIDE INTERCHANGE PROTEIN DSBE"/>
    <property type="match status" value="1"/>
</dbReference>
<dbReference type="EMBL" id="CP007547">
    <property type="protein sequence ID" value="AIL44156.1"/>
    <property type="molecule type" value="Genomic_DNA"/>
</dbReference>
<dbReference type="STRING" id="1338011.BD94_0381"/>
<dbReference type="PROSITE" id="PS51352">
    <property type="entry name" value="THIOREDOXIN_2"/>
    <property type="match status" value="1"/>
</dbReference>
<sequence length="183" mass="21047">MKGSKIWILVLVTIVAVIFLVPGLRNFFKDQVMMKPTVEKLNNEVTVTDAEYNIELKGMNVPNANLKDFKGKVVFLNFWGTWCPPCRQEWPTIQKLYDGKKDKMDFVLIAMQDKEEDVAKFLKEGNYTVPVYIATSPLPDKFLVKIFPSTFILDKTGRILKKEEGADDWNSESNQQFVDTVTK</sequence>
<keyword evidence="2" id="KW-0201">Cytochrome c-type biogenesis</keyword>